<evidence type="ECO:0008006" key="4">
    <source>
        <dbReference type="Google" id="ProtNLM"/>
    </source>
</evidence>
<dbReference type="InterPro" id="IPR040096">
    <property type="entry name" value="Ric1"/>
</dbReference>
<dbReference type="Proteomes" id="UP001054857">
    <property type="component" value="Unassembled WGS sequence"/>
</dbReference>
<feature type="region of interest" description="Disordered" evidence="1">
    <location>
        <begin position="209"/>
        <end position="255"/>
    </location>
</feature>
<dbReference type="AlphaFoldDB" id="A0AAD3DRT6"/>
<keyword evidence="3" id="KW-1185">Reference proteome</keyword>
<dbReference type="GO" id="GO:0034066">
    <property type="term" value="C:Ric1-Rgp1 guanyl-nucleotide exchange factor complex"/>
    <property type="evidence" value="ECO:0007669"/>
    <property type="project" value="InterPro"/>
</dbReference>
<comment type="caution">
    <text evidence="2">The sequence shown here is derived from an EMBL/GenBank/DDBJ whole genome shotgun (WGS) entry which is preliminary data.</text>
</comment>
<dbReference type="EMBL" id="BMAR01000016">
    <property type="protein sequence ID" value="GFR46890.1"/>
    <property type="molecule type" value="Genomic_DNA"/>
</dbReference>
<evidence type="ECO:0000313" key="2">
    <source>
        <dbReference type="EMBL" id="GFR46890.1"/>
    </source>
</evidence>
<dbReference type="GO" id="GO:0000139">
    <property type="term" value="C:Golgi membrane"/>
    <property type="evidence" value="ECO:0007669"/>
    <property type="project" value="TreeGrafter"/>
</dbReference>
<name>A0AAD3DRT6_9CHLO</name>
<dbReference type="GO" id="GO:0042147">
    <property type="term" value="P:retrograde transport, endosome to Golgi"/>
    <property type="evidence" value="ECO:0007669"/>
    <property type="project" value="TreeGrafter"/>
</dbReference>
<proteinExistence type="predicted"/>
<evidence type="ECO:0000313" key="3">
    <source>
        <dbReference type="Proteomes" id="UP001054857"/>
    </source>
</evidence>
<dbReference type="GO" id="GO:0005829">
    <property type="term" value="C:cytosol"/>
    <property type="evidence" value="ECO:0007669"/>
    <property type="project" value="TreeGrafter"/>
</dbReference>
<dbReference type="PANTHER" id="PTHR22746">
    <property type="entry name" value="RAB6A-GEF COMPLEX PARTNER PROTEIN 1"/>
    <property type="match status" value="1"/>
</dbReference>
<sequence>LTSLLARYPLEQPPLAMDCLGSHILLASEPLEISLLEVTLLGELAPTGNPRASIQTLRQISMFDVGRHLSDVALVPVMPVAAAAAAANGGMGGGGGGGGGGAGSGASPRQCVLLRWGGLLSVLDLEKGSEQALAQEVEAFWLSDAITCRAEVKAGSGGVLGGSGSGGLSAAAAAAAANSGGACGGACGGELRPDSSSASALGAEAAGSVAAAAGSSHPQQQQAEGHPGGGASATLPSVSPAAAPAASTATTSASTASTTLDVEMPWWLYGPAGMQLCFPSSLDTAQALPYFGSHKEAGQDIELEFDQEVYPVGVSLADDAIIGITQRIMRGPAGLLSSGCFSAASAAQLPCFHPIPESQPVLPCLLRRLLQRGAFPEAVSLARRHARGPHFARSLEWLLFTALDID</sequence>
<feature type="non-terminal residue" evidence="2">
    <location>
        <position position="406"/>
    </location>
</feature>
<protein>
    <recommendedName>
        <fullName evidence="4">Ribosome control protein 1 domain-containing protein</fullName>
    </recommendedName>
</protein>
<feature type="compositionally biased region" description="Low complexity" evidence="1">
    <location>
        <begin position="232"/>
        <end position="255"/>
    </location>
</feature>
<gene>
    <name evidence="2" type="ORF">Agub_g8533</name>
</gene>
<evidence type="ECO:0000256" key="1">
    <source>
        <dbReference type="SAM" id="MobiDB-lite"/>
    </source>
</evidence>
<feature type="non-terminal residue" evidence="2">
    <location>
        <position position="1"/>
    </location>
</feature>
<dbReference type="GO" id="GO:0006886">
    <property type="term" value="P:intracellular protein transport"/>
    <property type="evidence" value="ECO:0007669"/>
    <property type="project" value="InterPro"/>
</dbReference>
<organism evidence="2 3">
    <name type="scientific">Astrephomene gubernaculifera</name>
    <dbReference type="NCBI Taxonomy" id="47775"/>
    <lineage>
        <taxon>Eukaryota</taxon>
        <taxon>Viridiplantae</taxon>
        <taxon>Chlorophyta</taxon>
        <taxon>core chlorophytes</taxon>
        <taxon>Chlorophyceae</taxon>
        <taxon>CS clade</taxon>
        <taxon>Chlamydomonadales</taxon>
        <taxon>Astrephomenaceae</taxon>
        <taxon>Astrephomene</taxon>
    </lineage>
</organism>
<dbReference type="PANTHER" id="PTHR22746:SF10">
    <property type="entry name" value="GUANINE NUCLEOTIDE EXCHANGE FACTOR SUBUNIT RIC1"/>
    <property type="match status" value="1"/>
</dbReference>
<accession>A0AAD3DRT6</accession>
<reference evidence="2 3" key="1">
    <citation type="journal article" date="2021" name="Sci. Rep.">
        <title>Genome sequencing of the multicellular alga Astrephomene provides insights into convergent evolution of germ-soma differentiation.</title>
        <authorList>
            <person name="Yamashita S."/>
            <person name="Yamamoto K."/>
            <person name="Matsuzaki R."/>
            <person name="Suzuki S."/>
            <person name="Yamaguchi H."/>
            <person name="Hirooka S."/>
            <person name="Minakuchi Y."/>
            <person name="Miyagishima S."/>
            <person name="Kawachi M."/>
            <person name="Toyoda A."/>
            <person name="Nozaki H."/>
        </authorList>
    </citation>
    <scope>NUCLEOTIDE SEQUENCE [LARGE SCALE GENOMIC DNA]</scope>
    <source>
        <strain evidence="2 3">NIES-4017</strain>
    </source>
</reference>